<dbReference type="PANTHER" id="PTHR10807:SF128">
    <property type="entry name" value="PHOSPHATIDYLINOSITOL-3,5-BISPHOSPHATE 3-PHOSPHATASE"/>
    <property type="match status" value="1"/>
</dbReference>
<dbReference type="PANTHER" id="PTHR10807">
    <property type="entry name" value="MYOTUBULARIN-RELATED"/>
    <property type="match status" value="1"/>
</dbReference>
<feature type="domain" description="Myotubularin phosphatase" evidence="4">
    <location>
        <begin position="595"/>
        <end position="1002"/>
    </location>
</feature>
<dbReference type="PROSITE" id="PS51339">
    <property type="entry name" value="PPASE_MYOTUBULARIN"/>
    <property type="match status" value="1"/>
</dbReference>
<feature type="compositionally biased region" description="Basic and acidic residues" evidence="3">
    <location>
        <begin position="105"/>
        <end position="132"/>
    </location>
</feature>
<feature type="compositionally biased region" description="Low complexity" evidence="3">
    <location>
        <begin position="83"/>
        <end position="98"/>
    </location>
</feature>
<gene>
    <name evidence="5" type="ORF">Pfra01_001778900</name>
</gene>
<dbReference type="Proteomes" id="UP001165121">
    <property type="component" value="Unassembled WGS sequence"/>
</dbReference>
<dbReference type="InterPro" id="IPR030564">
    <property type="entry name" value="Myotubularin"/>
</dbReference>
<dbReference type="GO" id="GO:0005737">
    <property type="term" value="C:cytoplasm"/>
    <property type="evidence" value="ECO:0007669"/>
    <property type="project" value="TreeGrafter"/>
</dbReference>
<dbReference type="OrthoDB" id="271628at2759"/>
<protein>
    <submittedName>
        <fullName evidence="5">Unnamed protein product</fullName>
    </submittedName>
</protein>
<feature type="region of interest" description="Disordered" evidence="3">
    <location>
        <begin position="342"/>
        <end position="377"/>
    </location>
</feature>
<name>A0A9W7CX96_9STRA</name>
<evidence type="ECO:0000313" key="6">
    <source>
        <dbReference type="Proteomes" id="UP001165121"/>
    </source>
</evidence>
<dbReference type="CDD" id="cd14507">
    <property type="entry name" value="PTP-MTM-like"/>
    <property type="match status" value="1"/>
</dbReference>
<feature type="compositionally biased region" description="Acidic residues" evidence="3">
    <location>
        <begin position="133"/>
        <end position="143"/>
    </location>
</feature>
<dbReference type="InterPro" id="IPR016130">
    <property type="entry name" value="Tyr_Pase_AS"/>
</dbReference>
<feature type="compositionally biased region" description="Low complexity" evidence="3">
    <location>
        <begin position="55"/>
        <end position="64"/>
    </location>
</feature>
<feature type="active site" description="Phosphocysteine intermediate" evidence="1">
    <location>
        <position position="811"/>
    </location>
</feature>
<reference evidence="5" key="1">
    <citation type="submission" date="2023-04" db="EMBL/GenBank/DDBJ databases">
        <title>Phytophthora fragariaefolia NBRC 109709.</title>
        <authorList>
            <person name="Ichikawa N."/>
            <person name="Sato H."/>
            <person name="Tonouchi N."/>
        </authorList>
    </citation>
    <scope>NUCLEOTIDE SEQUENCE</scope>
    <source>
        <strain evidence="5">NBRC 109709</strain>
    </source>
</reference>
<evidence type="ECO:0000256" key="1">
    <source>
        <dbReference type="PIRSR" id="PIRSR630564-1"/>
    </source>
</evidence>
<sequence>MASERDGDLYVKVTKGVDVLEERLSSAAASHQPMDEQSDAEYTSVLYARPVEVISPTSSSSNGSGAEDYATGHEVKHGEALRTSAAAAAAAPTSASATETDSDLEESRSDPDKEKEHVVHAMSAAEDKRAADDADAEATDDEECKGGESAVAAEEKDQDRFKLAIALDFETDTNGAMSIGPPSVTRQTSSSFSDLGDYDDFSSFTDAITVSGGGAGSVEGGSNAGTPTTFYPIFENDAFRFTHGSVGSYGSYDTIDKIPGAFTNSPARSVRSINSPTVLRLDSYGYNGGRITPTFQLTQPADESQPLIGDIYPVSGEVVRQRVDNAAYIIFYKSDDSGEEQTSKQDILGLSSSSEDDGDASEWSEDGSGRVAPPRSYASLGAAGHKVQTDNCFTRDYNHPTRSLGRGLFRASTSVGSAFLKGAAGLVNKTYQGGASGGVFGFAKGLGMGMLGLGTHTVKGAFRGVGQVTHLVGEMVLGTAPHFSIDGSLILTNYRIIWQAFSTKDAMEIPLASILSAESSTTAPHVANIEGKHLLRVSLAFQDESTCSEFLSCIWELYTSGSSPPHFLFAHLHYQALRHKDEVKTATGTGLETPNDMFYDAEEDYRRLKLLDEDSWMRLYDNSDYTMFPSYPETFVIPSVLDEDDLRELSAYRSASRIPAVVWRHPHTGALVCRCAQPCTGLSGYVVEADQKMVSALQHATSAYGDAKFHFFDARSQMAAAANSAQGKGTEDPRNYPNSELHFCDIANIHAVRSSFASLASVCQPGQERESSGWLFQLRNTFWFLHLSNILSTSQEICRYLCQSDSVMIHCSDGWDRTPQLTAMVQLLLDPYYRTVRGLLCLIEKEWCSFGHMFRYRYGQGEGPGQQELEEQSPVFIQWLDALWQIWRQQPWAFEFNEALLSALYEHIFSGLYGNFLYNNERQRKQEEADAPTRSLWFVLLEQVDKYINVEYDSAKNFNSIGLVLPFSSEENDLVMWANHLVYADPVCRNAPRSLMLLRKHHVKKFENWKLQLVVQNMLVADCGRTAICQSAQGTSGPAQDVGDVTYMKSAVGSRWLRGGGGGGRLESGLNLGSAGKQN</sequence>
<evidence type="ECO:0000259" key="4">
    <source>
        <dbReference type="PROSITE" id="PS51339"/>
    </source>
</evidence>
<feature type="compositionally biased region" description="Basic and acidic residues" evidence="3">
    <location>
        <begin position="70"/>
        <end position="80"/>
    </location>
</feature>
<evidence type="ECO:0000313" key="5">
    <source>
        <dbReference type="EMBL" id="GMF47304.1"/>
    </source>
</evidence>
<dbReference type="InterPro" id="IPR010569">
    <property type="entry name" value="Myotubularin-like_Pase_dom"/>
</dbReference>
<accession>A0A9W7CX96</accession>
<feature type="binding site" evidence="2">
    <location>
        <begin position="811"/>
        <end position="817"/>
    </location>
    <ligand>
        <name>substrate</name>
    </ligand>
</feature>
<dbReference type="AlphaFoldDB" id="A0A9W7CX96"/>
<dbReference type="SUPFAM" id="SSF52799">
    <property type="entry name" value="(Phosphotyrosine protein) phosphatases II"/>
    <property type="match status" value="1"/>
</dbReference>
<dbReference type="Pfam" id="PF06602">
    <property type="entry name" value="Myotub-related"/>
    <property type="match status" value="1"/>
</dbReference>
<dbReference type="PROSITE" id="PS00383">
    <property type="entry name" value="TYR_PHOSPHATASE_1"/>
    <property type="match status" value="1"/>
</dbReference>
<keyword evidence="6" id="KW-1185">Reference proteome</keyword>
<dbReference type="SUPFAM" id="SSF50729">
    <property type="entry name" value="PH domain-like"/>
    <property type="match status" value="1"/>
</dbReference>
<organism evidence="5 6">
    <name type="scientific">Phytophthora fragariaefolia</name>
    <dbReference type="NCBI Taxonomy" id="1490495"/>
    <lineage>
        <taxon>Eukaryota</taxon>
        <taxon>Sar</taxon>
        <taxon>Stramenopiles</taxon>
        <taxon>Oomycota</taxon>
        <taxon>Peronosporomycetes</taxon>
        <taxon>Peronosporales</taxon>
        <taxon>Peronosporaceae</taxon>
        <taxon>Phytophthora</taxon>
    </lineage>
</organism>
<feature type="compositionally biased region" description="Acidic residues" evidence="3">
    <location>
        <begin position="354"/>
        <end position="365"/>
    </location>
</feature>
<dbReference type="EMBL" id="BSXT01002142">
    <property type="protein sequence ID" value="GMF47304.1"/>
    <property type="molecule type" value="Genomic_DNA"/>
</dbReference>
<dbReference type="InterPro" id="IPR029021">
    <property type="entry name" value="Prot-tyrosine_phosphatase-like"/>
</dbReference>
<comment type="caution">
    <text evidence="5">The sequence shown here is derived from an EMBL/GenBank/DDBJ whole genome shotgun (WGS) entry which is preliminary data.</text>
</comment>
<feature type="binding site" evidence="2">
    <location>
        <begin position="748"/>
        <end position="749"/>
    </location>
    <ligand>
        <name>substrate</name>
    </ligand>
</feature>
<evidence type="ECO:0000256" key="3">
    <source>
        <dbReference type="SAM" id="MobiDB-lite"/>
    </source>
</evidence>
<proteinExistence type="predicted"/>
<evidence type="ECO:0000256" key="2">
    <source>
        <dbReference type="PIRSR" id="PIRSR630564-2"/>
    </source>
</evidence>
<feature type="region of interest" description="Disordered" evidence="3">
    <location>
        <begin position="54"/>
        <end position="156"/>
    </location>
</feature>